<accession>A0A4D6LAX8</accession>
<organism evidence="2 3">
    <name type="scientific">Vigna unguiculata</name>
    <name type="common">Cowpea</name>
    <dbReference type="NCBI Taxonomy" id="3917"/>
    <lineage>
        <taxon>Eukaryota</taxon>
        <taxon>Viridiplantae</taxon>
        <taxon>Streptophyta</taxon>
        <taxon>Embryophyta</taxon>
        <taxon>Tracheophyta</taxon>
        <taxon>Spermatophyta</taxon>
        <taxon>Magnoliopsida</taxon>
        <taxon>eudicotyledons</taxon>
        <taxon>Gunneridae</taxon>
        <taxon>Pentapetalae</taxon>
        <taxon>rosids</taxon>
        <taxon>fabids</taxon>
        <taxon>Fabales</taxon>
        <taxon>Fabaceae</taxon>
        <taxon>Papilionoideae</taxon>
        <taxon>50 kb inversion clade</taxon>
        <taxon>NPAAA clade</taxon>
        <taxon>indigoferoid/millettioid clade</taxon>
        <taxon>Phaseoleae</taxon>
        <taxon>Vigna</taxon>
    </lineage>
</organism>
<evidence type="ECO:0000313" key="3">
    <source>
        <dbReference type="Proteomes" id="UP000501690"/>
    </source>
</evidence>
<dbReference type="EMBL" id="CP039347">
    <property type="protein sequence ID" value="QCD85556.1"/>
    <property type="molecule type" value="Genomic_DNA"/>
</dbReference>
<dbReference type="Proteomes" id="UP000501690">
    <property type="component" value="Linkage Group LG3"/>
</dbReference>
<evidence type="ECO:0000256" key="1">
    <source>
        <dbReference type="SAM" id="MobiDB-lite"/>
    </source>
</evidence>
<feature type="region of interest" description="Disordered" evidence="1">
    <location>
        <begin position="1"/>
        <end position="26"/>
    </location>
</feature>
<dbReference type="AlphaFoldDB" id="A0A4D6LAX8"/>
<sequence>MRGTVGENWYKTSSSRQGENSRSSPKILPRALAQAASHVLSDALSRSGEKAPLEREFVKSPRGHCCMSRLSESPQLERVKLFA</sequence>
<keyword evidence="3" id="KW-1185">Reference proteome</keyword>
<gene>
    <name evidence="2" type="ORF">DEO72_LG3g75</name>
</gene>
<reference evidence="2 3" key="1">
    <citation type="submission" date="2019-04" db="EMBL/GenBank/DDBJ databases">
        <title>An improved genome assembly and genetic linkage map for asparagus bean, Vigna unguiculata ssp. sesquipedialis.</title>
        <authorList>
            <person name="Xia Q."/>
            <person name="Zhang R."/>
            <person name="Dong Y."/>
        </authorList>
    </citation>
    <scope>NUCLEOTIDE SEQUENCE [LARGE SCALE GENOMIC DNA]</scope>
    <source>
        <tissue evidence="2">Leaf</tissue>
    </source>
</reference>
<feature type="compositionally biased region" description="Low complexity" evidence="1">
    <location>
        <begin position="13"/>
        <end position="24"/>
    </location>
</feature>
<evidence type="ECO:0000313" key="2">
    <source>
        <dbReference type="EMBL" id="QCD85556.1"/>
    </source>
</evidence>
<protein>
    <submittedName>
        <fullName evidence="2">Uncharacterized protein</fullName>
    </submittedName>
</protein>
<name>A0A4D6LAX8_VIGUN</name>
<proteinExistence type="predicted"/>